<comment type="caution">
    <text evidence="2">The sequence shown here is derived from an EMBL/GenBank/DDBJ whole genome shotgun (WGS) entry which is preliminary data.</text>
</comment>
<evidence type="ECO:0000313" key="2">
    <source>
        <dbReference type="EMBL" id="PLW22308.1"/>
    </source>
</evidence>
<dbReference type="Proteomes" id="UP000235392">
    <property type="component" value="Unassembled WGS sequence"/>
</dbReference>
<dbReference type="PANTHER" id="PTHR33069">
    <property type="entry name" value="CHROMOSOME 7, WHOLE GENOME SHOTGUN SEQUENCE-RELATED"/>
    <property type="match status" value="1"/>
</dbReference>
<proteinExistence type="predicted"/>
<sequence length="434" mass="49623">MSESAANRATTTPNEPTERTDVVPEAIREERALIDQNFQNLANKFEQYVPGDPTRRPIVPVDTNRETWNEALSRLRFKFLPPLRRQVDTLIQLLHPSELENDINGSRLKLILDIQTELDQSLHEIFFIAAGIKRKPASSPTRADDQDLQQFKEFTRQGLSSALELLNHSLHSIFDQSFRTIRELTKPPNVTTESHQDFQSSRRDVILHHATSATSSMDRVVERITGREFILIQDYWGSQLHCVHSEFLSDLPKIIYRAIHHLEPNDPNQGFAQCLKNEHALPLAQAFIPLIKLSRVFFNKIVKDALNKTPSKPYTNMNSYQLETLGNSVGVIAHYFFKMMKSIADYGLEFRHHHENHNPALIEGIIKKILSCFDSNILLVITYIIPLIPDSVSEPNHLQAYLVEWNKLLSIAAQRCILAAQFYQAASIAADPHQ</sequence>
<evidence type="ECO:0000313" key="3">
    <source>
        <dbReference type="Proteomes" id="UP000235392"/>
    </source>
</evidence>
<protein>
    <submittedName>
        <fullName evidence="2">Uncharacterized protein</fullName>
    </submittedName>
</protein>
<gene>
    <name evidence="2" type="ORF">PCASD_15304</name>
</gene>
<organism evidence="2 3">
    <name type="scientific">Puccinia coronata f. sp. avenae</name>
    <dbReference type="NCBI Taxonomy" id="200324"/>
    <lineage>
        <taxon>Eukaryota</taxon>
        <taxon>Fungi</taxon>
        <taxon>Dikarya</taxon>
        <taxon>Basidiomycota</taxon>
        <taxon>Pucciniomycotina</taxon>
        <taxon>Pucciniomycetes</taxon>
        <taxon>Pucciniales</taxon>
        <taxon>Pucciniaceae</taxon>
        <taxon>Puccinia</taxon>
    </lineage>
</organism>
<dbReference type="AlphaFoldDB" id="A0A2N5TA48"/>
<accession>A0A2N5TA48</accession>
<feature type="compositionally biased region" description="Polar residues" evidence="1">
    <location>
        <begin position="1"/>
        <end position="15"/>
    </location>
</feature>
<evidence type="ECO:0000256" key="1">
    <source>
        <dbReference type="SAM" id="MobiDB-lite"/>
    </source>
</evidence>
<name>A0A2N5TA48_9BASI</name>
<dbReference type="EMBL" id="PGCI01000668">
    <property type="protein sequence ID" value="PLW22308.1"/>
    <property type="molecule type" value="Genomic_DNA"/>
</dbReference>
<reference evidence="2 3" key="1">
    <citation type="submission" date="2017-11" db="EMBL/GenBank/DDBJ databases">
        <title>De novo assembly and phasing of dikaryotic genomes from two isolates of Puccinia coronata f. sp. avenae, the causal agent of oat crown rust.</title>
        <authorList>
            <person name="Miller M.E."/>
            <person name="Zhang Y."/>
            <person name="Omidvar V."/>
            <person name="Sperschneider J."/>
            <person name="Schwessinger B."/>
            <person name="Raley C."/>
            <person name="Palmer J.M."/>
            <person name="Garnica D."/>
            <person name="Upadhyaya N."/>
            <person name="Rathjen J."/>
            <person name="Taylor J.M."/>
            <person name="Park R.F."/>
            <person name="Dodds P.N."/>
            <person name="Hirsch C.D."/>
            <person name="Kianian S.F."/>
            <person name="Figueroa M."/>
        </authorList>
    </citation>
    <scope>NUCLEOTIDE SEQUENCE [LARGE SCALE GENOMIC DNA]</scope>
    <source>
        <strain evidence="2">12SD80</strain>
    </source>
</reference>
<feature type="region of interest" description="Disordered" evidence="1">
    <location>
        <begin position="1"/>
        <end position="22"/>
    </location>
</feature>
<dbReference type="PANTHER" id="PTHR33069:SF3">
    <property type="entry name" value="DYNEIN HEAVY CHAIN TAIL DOMAIN-CONTAINING PROTEIN"/>
    <property type="match status" value="1"/>
</dbReference>